<accession>A0ABN1WBB4</accession>
<evidence type="ECO:0000313" key="1">
    <source>
        <dbReference type="EMBL" id="GAA1241095.1"/>
    </source>
</evidence>
<dbReference type="InterPro" id="IPR036365">
    <property type="entry name" value="PGBD-like_sf"/>
</dbReference>
<evidence type="ECO:0000313" key="2">
    <source>
        <dbReference type="Proteomes" id="UP001500037"/>
    </source>
</evidence>
<keyword evidence="2" id="KW-1185">Reference proteome</keyword>
<dbReference type="SUPFAM" id="SSF47090">
    <property type="entry name" value="PGBD-like"/>
    <property type="match status" value="1"/>
</dbReference>
<gene>
    <name evidence="1" type="ORF">GCM10009665_34910</name>
</gene>
<dbReference type="Gene3D" id="1.10.101.10">
    <property type="entry name" value="PGBD-like superfamily/PGBD"/>
    <property type="match status" value="1"/>
</dbReference>
<proteinExistence type="predicted"/>
<protein>
    <recommendedName>
        <fullName evidence="3">Peptidoglycan binding protein</fullName>
    </recommendedName>
</protein>
<reference evidence="1 2" key="1">
    <citation type="journal article" date="2019" name="Int. J. Syst. Evol. Microbiol.">
        <title>The Global Catalogue of Microorganisms (GCM) 10K type strain sequencing project: providing services to taxonomists for standard genome sequencing and annotation.</title>
        <authorList>
            <consortium name="The Broad Institute Genomics Platform"/>
            <consortium name="The Broad Institute Genome Sequencing Center for Infectious Disease"/>
            <person name="Wu L."/>
            <person name="Ma J."/>
        </authorList>
    </citation>
    <scope>NUCLEOTIDE SEQUENCE [LARGE SCALE GENOMIC DNA]</scope>
    <source>
        <strain evidence="1 2">JCM 13004</strain>
    </source>
</reference>
<dbReference type="InterPro" id="IPR036366">
    <property type="entry name" value="PGBDSf"/>
</dbReference>
<evidence type="ECO:0008006" key="3">
    <source>
        <dbReference type="Google" id="ProtNLM"/>
    </source>
</evidence>
<organism evidence="1 2">
    <name type="scientific">Kitasatospora nipponensis</name>
    <dbReference type="NCBI Taxonomy" id="258049"/>
    <lineage>
        <taxon>Bacteria</taxon>
        <taxon>Bacillati</taxon>
        <taxon>Actinomycetota</taxon>
        <taxon>Actinomycetes</taxon>
        <taxon>Kitasatosporales</taxon>
        <taxon>Streptomycetaceae</taxon>
        <taxon>Kitasatospora</taxon>
    </lineage>
</organism>
<sequence>MQHELSAAGCGYPWHNGKYDTWTQQAVGDFQNDNRLWNEPWGTFTPATRAALDAGGTCVGF</sequence>
<name>A0ABN1WBB4_9ACTN</name>
<comment type="caution">
    <text evidence="1">The sequence shown here is derived from an EMBL/GenBank/DDBJ whole genome shotgun (WGS) entry which is preliminary data.</text>
</comment>
<dbReference type="EMBL" id="BAAALF010000055">
    <property type="protein sequence ID" value="GAA1241095.1"/>
    <property type="molecule type" value="Genomic_DNA"/>
</dbReference>
<dbReference type="Proteomes" id="UP001500037">
    <property type="component" value="Unassembled WGS sequence"/>
</dbReference>